<reference evidence="2" key="1">
    <citation type="journal article" date="2021" name="PeerJ">
        <title>Extensive microbial diversity within the chicken gut microbiome revealed by metagenomics and culture.</title>
        <authorList>
            <person name="Gilroy R."/>
            <person name="Ravi A."/>
            <person name="Getino M."/>
            <person name="Pursley I."/>
            <person name="Horton D.L."/>
            <person name="Alikhan N.F."/>
            <person name="Baker D."/>
            <person name="Gharbi K."/>
            <person name="Hall N."/>
            <person name="Watson M."/>
            <person name="Adriaenssens E.M."/>
            <person name="Foster-Nyarko E."/>
            <person name="Jarju S."/>
            <person name="Secka A."/>
            <person name="Antonio M."/>
            <person name="Oren A."/>
            <person name="Chaudhuri R.R."/>
            <person name="La Ragione R."/>
            <person name="Hildebrand F."/>
            <person name="Pallen M.J."/>
        </authorList>
    </citation>
    <scope>NUCLEOTIDE SEQUENCE</scope>
    <source>
        <strain evidence="2">CHK198-12963</strain>
    </source>
</reference>
<dbReference type="PANTHER" id="PTHR36928:SF1">
    <property type="entry name" value="PHOSPHATASE YCDX-RELATED"/>
    <property type="match status" value="1"/>
</dbReference>
<dbReference type="SUPFAM" id="SSF89550">
    <property type="entry name" value="PHP domain-like"/>
    <property type="match status" value="1"/>
</dbReference>
<dbReference type="InterPro" id="IPR003141">
    <property type="entry name" value="Pol/His_phosphatase_N"/>
</dbReference>
<dbReference type="EMBL" id="DWWB01000055">
    <property type="protein sequence ID" value="HJC67123.1"/>
    <property type="molecule type" value="Genomic_DNA"/>
</dbReference>
<dbReference type="Proteomes" id="UP000823863">
    <property type="component" value="Unassembled WGS sequence"/>
</dbReference>
<dbReference type="InterPro" id="IPR016195">
    <property type="entry name" value="Pol/histidinol_Pase-like"/>
</dbReference>
<dbReference type="Gene3D" id="3.20.20.140">
    <property type="entry name" value="Metal-dependent hydrolases"/>
    <property type="match status" value="1"/>
</dbReference>
<organism evidence="2 3">
    <name type="scientific">Candidatus Enterocloster excrementigallinarum</name>
    <dbReference type="NCBI Taxonomy" id="2838558"/>
    <lineage>
        <taxon>Bacteria</taxon>
        <taxon>Bacillati</taxon>
        <taxon>Bacillota</taxon>
        <taxon>Clostridia</taxon>
        <taxon>Lachnospirales</taxon>
        <taxon>Lachnospiraceae</taxon>
        <taxon>Enterocloster</taxon>
    </lineage>
</organism>
<dbReference type="SMART" id="SM00481">
    <property type="entry name" value="POLIIIAc"/>
    <property type="match status" value="1"/>
</dbReference>
<gene>
    <name evidence="2" type="ORF">H9931_10480</name>
</gene>
<feature type="domain" description="Polymerase/histidinol phosphatase N-terminal" evidence="1">
    <location>
        <begin position="5"/>
        <end position="79"/>
    </location>
</feature>
<dbReference type="GO" id="GO:0008270">
    <property type="term" value="F:zinc ion binding"/>
    <property type="evidence" value="ECO:0007669"/>
    <property type="project" value="TreeGrafter"/>
</dbReference>
<dbReference type="Pfam" id="PF02811">
    <property type="entry name" value="PHP"/>
    <property type="match status" value="1"/>
</dbReference>
<dbReference type="PANTHER" id="PTHR36928">
    <property type="entry name" value="PHOSPHATASE YCDX-RELATED"/>
    <property type="match status" value="1"/>
</dbReference>
<protein>
    <submittedName>
        <fullName evidence="2">Phosphatase</fullName>
    </submittedName>
</protein>
<dbReference type="CDD" id="cd07437">
    <property type="entry name" value="PHP_HisPPase_Ycdx_like"/>
    <property type="match status" value="1"/>
</dbReference>
<proteinExistence type="predicted"/>
<dbReference type="InterPro" id="IPR050243">
    <property type="entry name" value="PHP_phosphatase"/>
</dbReference>
<evidence type="ECO:0000259" key="1">
    <source>
        <dbReference type="SMART" id="SM00481"/>
    </source>
</evidence>
<dbReference type="InterPro" id="IPR004013">
    <property type="entry name" value="PHP_dom"/>
</dbReference>
<sequence length="238" mass="25856">MKTYADLHTHSLASQHAYSTLSELCSAAKSLQMTALALTDHGPGMPDGAIAHHFFCLTGLPAVLDGLHFYRGAEANIMDYEGRLDMEDSLLARLDIVIASYHIECIRPHDISSHTQGLIKIAANPHVDVIGHCGNPVFEINPEPVVEACARYGKVIEINSASFKVRPGSDAICRKVASLCGVYQVPVIISSDAHSKWQLGDHAAAIAMLEEIQFPQELIINGAPGRAEEYFEQKRGNA</sequence>
<comment type="caution">
    <text evidence="2">The sequence shown here is derived from an EMBL/GenBank/DDBJ whole genome shotgun (WGS) entry which is preliminary data.</text>
</comment>
<name>A0A9D2TFQ4_9FIRM</name>
<accession>A0A9D2TFQ4</accession>
<dbReference type="GO" id="GO:0042578">
    <property type="term" value="F:phosphoric ester hydrolase activity"/>
    <property type="evidence" value="ECO:0007669"/>
    <property type="project" value="TreeGrafter"/>
</dbReference>
<dbReference type="AlphaFoldDB" id="A0A9D2TFQ4"/>
<dbReference type="GO" id="GO:0005829">
    <property type="term" value="C:cytosol"/>
    <property type="evidence" value="ECO:0007669"/>
    <property type="project" value="TreeGrafter"/>
</dbReference>
<evidence type="ECO:0000313" key="2">
    <source>
        <dbReference type="EMBL" id="HJC67123.1"/>
    </source>
</evidence>
<evidence type="ECO:0000313" key="3">
    <source>
        <dbReference type="Proteomes" id="UP000823863"/>
    </source>
</evidence>
<reference evidence="2" key="2">
    <citation type="submission" date="2021-04" db="EMBL/GenBank/DDBJ databases">
        <authorList>
            <person name="Gilroy R."/>
        </authorList>
    </citation>
    <scope>NUCLEOTIDE SEQUENCE</scope>
    <source>
        <strain evidence="2">CHK198-12963</strain>
    </source>
</reference>